<accession>A0A645B5N5</accession>
<comment type="caution">
    <text evidence="2">The sequence shown here is derived from an EMBL/GenBank/DDBJ whole genome shotgun (WGS) entry which is preliminary data.</text>
</comment>
<protein>
    <submittedName>
        <fullName evidence="2">Uncharacterized protein</fullName>
    </submittedName>
</protein>
<gene>
    <name evidence="2" type="ORF">SDC9_107217</name>
</gene>
<organism evidence="2">
    <name type="scientific">bioreactor metagenome</name>
    <dbReference type="NCBI Taxonomy" id="1076179"/>
    <lineage>
        <taxon>unclassified sequences</taxon>
        <taxon>metagenomes</taxon>
        <taxon>ecological metagenomes</taxon>
    </lineage>
</organism>
<reference evidence="2" key="1">
    <citation type="submission" date="2019-08" db="EMBL/GenBank/DDBJ databases">
        <authorList>
            <person name="Kucharzyk K."/>
            <person name="Murdoch R.W."/>
            <person name="Higgins S."/>
            <person name="Loffler F."/>
        </authorList>
    </citation>
    <scope>NUCLEOTIDE SEQUENCE</scope>
</reference>
<proteinExistence type="predicted"/>
<dbReference type="AlphaFoldDB" id="A0A645B5N5"/>
<name>A0A645B5N5_9ZZZZ</name>
<feature type="region of interest" description="Disordered" evidence="1">
    <location>
        <begin position="1"/>
        <end position="93"/>
    </location>
</feature>
<evidence type="ECO:0000256" key="1">
    <source>
        <dbReference type="SAM" id="MobiDB-lite"/>
    </source>
</evidence>
<dbReference type="EMBL" id="VSSQ01017766">
    <property type="protein sequence ID" value="MPM60366.1"/>
    <property type="molecule type" value="Genomic_DNA"/>
</dbReference>
<sequence length="235" mass="26747">MEPVAFVEKNATRQTAGQPSRRVGGRRPGLNIDDHIISENQPSRNPHSLRKPTPGGLIARSLVEQQQHPRNGDQLPAGAGGFDRSDAQQRPPSIHKTPIAHQFQIGTVDQQQTDEQHGDAAQEDMPHRLQPPVPVFFIFPKRQRNRNPDHQQEHRKHIVDIGHSRKSIGILEIIMHHIPRNVEKFEIREDHDQDNPSAHHVQRLHPGQSQCRFCRHLSASFLPMPKCPSPILRPM</sequence>
<evidence type="ECO:0000313" key="2">
    <source>
        <dbReference type="EMBL" id="MPM60366.1"/>
    </source>
</evidence>